<evidence type="ECO:0000313" key="9">
    <source>
        <dbReference type="Proteomes" id="UP001190825"/>
    </source>
</evidence>
<dbReference type="GO" id="GO:0003677">
    <property type="term" value="F:DNA binding"/>
    <property type="evidence" value="ECO:0007669"/>
    <property type="project" value="UniProtKB-KW"/>
</dbReference>
<dbReference type="InterPro" id="IPR004839">
    <property type="entry name" value="Aminotransferase_I/II_large"/>
</dbReference>
<evidence type="ECO:0000256" key="3">
    <source>
        <dbReference type="ARBA" id="ARBA00023015"/>
    </source>
</evidence>
<dbReference type="SMART" id="SM00345">
    <property type="entry name" value="HTH_GNTR"/>
    <property type="match status" value="1"/>
</dbReference>
<dbReference type="Proteomes" id="UP001190825">
    <property type="component" value="Unassembled WGS sequence"/>
</dbReference>
<feature type="domain" description="HTH gntR-type" evidence="6">
    <location>
        <begin position="30"/>
        <end position="98"/>
    </location>
</feature>
<protein>
    <submittedName>
        <fullName evidence="7">GntR family transcriptional regulator</fullName>
    </submittedName>
    <submittedName>
        <fullName evidence="8">Putative transcriptional regulator, GntR family</fullName>
    </submittedName>
</protein>
<dbReference type="Gene3D" id="1.10.10.10">
    <property type="entry name" value="Winged helix-like DNA-binding domain superfamily/Winged helix DNA-binding domain"/>
    <property type="match status" value="1"/>
</dbReference>
<name>A0A508X014_9HYPH</name>
<reference evidence="7" key="1">
    <citation type="submission" date="2017-04" db="EMBL/GenBank/DDBJ databases">
        <authorList>
            <person name="Porter S."/>
            <person name="Friesen M.L."/>
            <person name="Faber-Hammond J."/>
        </authorList>
    </citation>
    <scope>NUCLEOTIDE SEQUENCE</scope>
    <source>
        <strain evidence="7">Str16</strain>
    </source>
</reference>
<keyword evidence="5" id="KW-0804">Transcription</keyword>
<dbReference type="CDD" id="cd00609">
    <property type="entry name" value="AAT_like"/>
    <property type="match status" value="1"/>
</dbReference>
<dbReference type="Pfam" id="PF00155">
    <property type="entry name" value="Aminotran_1_2"/>
    <property type="match status" value="1"/>
</dbReference>
<sequence length="478" mass="52257">MLTFALSIELILITVQIMTNWTPDTTLLRRPAYLSLADQFARAIQEGRLQNGARLPTHRKLADDLKLSVQTVSRAYDELIRRGLISGEVGRGSFVQTRPREPEPPYLPERLGELIDLSILKPVCEQYHLEKMRQGFAWLAENLPASSALSFRPNMVFPRHRNIAAEWLLRCGLDVSPLNINLTNGATSAMTVALMSVAPPGSTVATEAISHHTLVPLSSYLGIHLNGIAIDRDGMIPDALDEACRKGVVRAVFLQPSVINPTATLMSAERRAALAEVARRHDIAIIENDILGPLVEERLPPVAALAPERTLYVTSFTKITVPGLRIGYLVAPDRYVAAVANRHLVSNWMATPAIAEIATQWVSDGTAIELVNWQRRALAARHVIAKEVLGSLAHHTHPQSLHVWLPLPEGHMEDAFVSQARLRGVAIAPGASFRTADSGWRPAVRISLGSTTEQELRSGLGIVASLALGQPEALLLVI</sequence>
<dbReference type="EMBL" id="CABFNB010000115">
    <property type="protein sequence ID" value="VTZ63069.1"/>
    <property type="molecule type" value="Genomic_DNA"/>
</dbReference>
<dbReference type="SUPFAM" id="SSF46785">
    <property type="entry name" value="Winged helix' DNA-binding domain"/>
    <property type="match status" value="1"/>
</dbReference>
<dbReference type="Pfam" id="PF00392">
    <property type="entry name" value="GntR"/>
    <property type="match status" value="1"/>
</dbReference>
<comment type="similarity">
    <text evidence="1">In the C-terminal section; belongs to the class-I pyridoxal-phosphate-dependent aminotransferase family.</text>
</comment>
<dbReference type="GO" id="GO:0003700">
    <property type="term" value="F:DNA-binding transcription factor activity"/>
    <property type="evidence" value="ECO:0007669"/>
    <property type="project" value="InterPro"/>
</dbReference>
<keyword evidence="4" id="KW-0238">DNA-binding</keyword>
<dbReference type="PANTHER" id="PTHR46577:SF1">
    <property type="entry name" value="HTH-TYPE TRANSCRIPTIONAL REGULATORY PROTEIN GABR"/>
    <property type="match status" value="1"/>
</dbReference>
<proteinExistence type="inferred from homology"/>
<gene>
    <name evidence="7" type="ORF">BMJ33_14015</name>
    <name evidence="8" type="ORF">EMEDMD4_480010</name>
</gene>
<keyword evidence="9" id="KW-1185">Reference proteome</keyword>
<organism evidence="8">
    <name type="scientific">Sinorhizobium medicae</name>
    <dbReference type="NCBI Taxonomy" id="110321"/>
    <lineage>
        <taxon>Bacteria</taxon>
        <taxon>Pseudomonadati</taxon>
        <taxon>Pseudomonadota</taxon>
        <taxon>Alphaproteobacteria</taxon>
        <taxon>Hyphomicrobiales</taxon>
        <taxon>Rhizobiaceae</taxon>
        <taxon>Sinorhizobium/Ensifer group</taxon>
        <taxon>Sinorhizobium</taxon>
    </lineage>
</organism>
<dbReference type="EMBL" id="NBUC01000068">
    <property type="protein sequence ID" value="PLU03627.1"/>
    <property type="molecule type" value="Genomic_DNA"/>
</dbReference>
<dbReference type="InterPro" id="IPR015424">
    <property type="entry name" value="PyrdxlP-dep_Trfase"/>
</dbReference>
<dbReference type="InterPro" id="IPR036388">
    <property type="entry name" value="WH-like_DNA-bd_sf"/>
</dbReference>
<evidence type="ECO:0000256" key="4">
    <source>
        <dbReference type="ARBA" id="ARBA00023125"/>
    </source>
</evidence>
<reference evidence="8" key="3">
    <citation type="submission" date="2019-06" db="EMBL/GenBank/DDBJ databases">
        <authorList>
            <person name="Le Quere A."/>
            <person name="Colella S."/>
        </authorList>
    </citation>
    <scope>NUCLEOTIDE SEQUENCE</scope>
    <source>
        <strain evidence="8">EmedicaeMD41</strain>
    </source>
</reference>
<dbReference type="InterPro" id="IPR036390">
    <property type="entry name" value="WH_DNA-bd_sf"/>
</dbReference>
<evidence type="ECO:0000256" key="2">
    <source>
        <dbReference type="ARBA" id="ARBA00022898"/>
    </source>
</evidence>
<dbReference type="PROSITE" id="PS50949">
    <property type="entry name" value="HTH_GNTR"/>
    <property type="match status" value="1"/>
</dbReference>
<dbReference type="Gene3D" id="3.90.1150.10">
    <property type="entry name" value="Aspartate Aminotransferase, domain 1"/>
    <property type="match status" value="1"/>
</dbReference>
<dbReference type="Gene3D" id="3.40.640.10">
    <property type="entry name" value="Type I PLP-dependent aspartate aminotransferase-like (Major domain)"/>
    <property type="match status" value="1"/>
</dbReference>
<dbReference type="SUPFAM" id="SSF53383">
    <property type="entry name" value="PLP-dependent transferases"/>
    <property type="match status" value="1"/>
</dbReference>
<dbReference type="CDD" id="cd07377">
    <property type="entry name" value="WHTH_GntR"/>
    <property type="match status" value="1"/>
</dbReference>
<dbReference type="PANTHER" id="PTHR46577">
    <property type="entry name" value="HTH-TYPE TRANSCRIPTIONAL REGULATORY PROTEIN GABR"/>
    <property type="match status" value="1"/>
</dbReference>
<dbReference type="Proteomes" id="UP000507954">
    <property type="component" value="Unassembled WGS sequence"/>
</dbReference>
<dbReference type="GO" id="GO:0030170">
    <property type="term" value="F:pyridoxal phosphate binding"/>
    <property type="evidence" value="ECO:0007669"/>
    <property type="project" value="InterPro"/>
</dbReference>
<dbReference type="InterPro" id="IPR051446">
    <property type="entry name" value="HTH_trans_reg/aminotransferase"/>
</dbReference>
<evidence type="ECO:0000256" key="1">
    <source>
        <dbReference type="ARBA" id="ARBA00005384"/>
    </source>
</evidence>
<keyword evidence="2" id="KW-0663">Pyridoxal phosphate</keyword>
<dbReference type="InterPro" id="IPR000524">
    <property type="entry name" value="Tscrpt_reg_HTH_GntR"/>
</dbReference>
<dbReference type="InterPro" id="IPR015422">
    <property type="entry name" value="PyrdxlP-dep_Trfase_small"/>
</dbReference>
<dbReference type="AlphaFoldDB" id="A0A508X014"/>
<reference evidence="7 9" key="2">
    <citation type="journal article" date="2018" name="FEMS Microbiol. Ecol.">
        <title>Co-invading symbiotic mutualists of Medicago polymorpha retain high ancestral diversity and contain diverse accessory genomes.</title>
        <authorList>
            <person name="Porter S.S."/>
            <person name="Faber-Hammond J.J."/>
            <person name="Friesen M.L."/>
        </authorList>
    </citation>
    <scope>NUCLEOTIDE SEQUENCE [LARGE SCALE GENOMIC DNA]</scope>
    <source>
        <strain evidence="7 9">Str16</strain>
    </source>
</reference>
<accession>A0A508X014</accession>
<dbReference type="InterPro" id="IPR015421">
    <property type="entry name" value="PyrdxlP-dep_Trfase_major"/>
</dbReference>
<evidence type="ECO:0000313" key="8">
    <source>
        <dbReference type="EMBL" id="VTZ63069.1"/>
    </source>
</evidence>
<evidence type="ECO:0000313" key="7">
    <source>
        <dbReference type="EMBL" id="PLU03627.1"/>
    </source>
</evidence>
<evidence type="ECO:0000256" key="5">
    <source>
        <dbReference type="ARBA" id="ARBA00023163"/>
    </source>
</evidence>
<keyword evidence="3" id="KW-0805">Transcription regulation</keyword>
<evidence type="ECO:0000259" key="6">
    <source>
        <dbReference type="PROSITE" id="PS50949"/>
    </source>
</evidence>